<feature type="active site" description="Proton acceptor" evidence="1">
    <location>
        <position position="208"/>
    </location>
</feature>
<evidence type="ECO:0000256" key="1">
    <source>
        <dbReference type="PIRSR" id="PIRSR000390-1"/>
    </source>
</evidence>
<dbReference type="AlphaFoldDB" id="A0A7T3RFJ1"/>
<dbReference type="EMBL" id="CP064936">
    <property type="protein sequence ID" value="QQA02132.1"/>
    <property type="molecule type" value="Genomic_DNA"/>
</dbReference>
<sequence>MSEEHKKFIPLSVPNFEGNEQKYVDEAVKTEWVSTGGAYITKMEEQLGKFLHVENVACVQSGTSALHLSLVDAGVKPGDMVLVPPVTFIAAVNPVKYQFATPLFIDCDDTLTMDPIKLRSFCEEECNFTNGKLVHKKTNKIVKAIVVVHVFGNMADMESIMDTAAKYNLKVIEDSTEALGTHYTEGKYKGKFAGTIGDYGCYSFNGNKIITTGGGGAITCREPKMVDHLRYLSTQAKDDPHYYIHNEIGYNYRMTNLQAALGVAQMEELSDFIERKHKNYDRYVELFRDYEYGYLLGFRKGTYSNQWFYSLVLDMDKLHNVEMRTVITKLGDKGIQTRAIWGLINEQKPYLGEETYKMEKSVYYARRVLNIPATTQLTKTDIEYTVQTIKEVLSEIANQ</sequence>
<evidence type="ECO:0000256" key="3">
    <source>
        <dbReference type="RuleBase" id="RU004508"/>
    </source>
</evidence>
<dbReference type="NCBIfam" id="TIGR04181">
    <property type="entry name" value="NHT_00031"/>
    <property type="match status" value="1"/>
</dbReference>
<reference evidence="4 5" key="1">
    <citation type="submission" date="2020-11" db="EMBL/GenBank/DDBJ databases">
        <title>Treponema Peruensis nv. sp., first commensal Treponema isolated from human feces.</title>
        <authorList>
            <person name="Belkhou C."/>
            <person name="Raes J."/>
        </authorList>
    </citation>
    <scope>NUCLEOTIDE SEQUENCE [LARGE SCALE GENOMIC DNA]</scope>
    <source>
        <strain evidence="4 5">RCC2812</strain>
    </source>
</reference>
<keyword evidence="5" id="KW-1185">Reference proteome</keyword>
<dbReference type="CDD" id="cd00616">
    <property type="entry name" value="AHBA_syn"/>
    <property type="match status" value="1"/>
</dbReference>
<accession>A0A7T3RFJ1</accession>
<dbReference type="PANTHER" id="PTHR30244">
    <property type="entry name" value="TRANSAMINASE"/>
    <property type="match status" value="1"/>
</dbReference>
<dbReference type="Gene3D" id="3.90.1150.10">
    <property type="entry name" value="Aspartate Aminotransferase, domain 1"/>
    <property type="match status" value="1"/>
</dbReference>
<keyword evidence="2 3" id="KW-0663">Pyridoxal phosphate</keyword>
<dbReference type="Pfam" id="PF01041">
    <property type="entry name" value="DegT_DnrJ_EryC1"/>
    <property type="match status" value="1"/>
</dbReference>
<proteinExistence type="inferred from homology"/>
<dbReference type="InterPro" id="IPR015424">
    <property type="entry name" value="PyrdxlP-dep_Trfase"/>
</dbReference>
<dbReference type="RefSeq" id="WP_198443594.1">
    <property type="nucleotide sequence ID" value="NZ_CBCSHE010000006.1"/>
</dbReference>
<dbReference type="InterPro" id="IPR026385">
    <property type="entry name" value="LegC-like"/>
</dbReference>
<dbReference type="GO" id="GO:0000271">
    <property type="term" value="P:polysaccharide biosynthetic process"/>
    <property type="evidence" value="ECO:0007669"/>
    <property type="project" value="TreeGrafter"/>
</dbReference>
<dbReference type="GO" id="GO:0008483">
    <property type="term" value="F:transaminase activity"/>
    <property type="evidence" value="ECO:0007669"/>
    <property type="project" value="UniProtKB-KW"/>
</dbReference>
<gene>
    <name evidence="4" type="ORF">IWA51_06025</name>
</gene>
<dbReference type="KEGG" id="tper:IWA51_06025"/>
<dbReference type="GO" id="GO:0030170">
    <property type="term" value="F:pyridoxal phosphate binding"/>
    <property type="evidence" value="ECO:0007669"/>
    <property type="project" value="TreeGrafter"/>
</dbReference>
<evidence type="ECO:0000313" key="5">
    <source>
        <dbReference type="Proteomes" id="UP000595224"/>
    </source>
</evidence>
<dbReference type="Proteomes" id="UP000595224">
    <property type="component" value="Chromosome"/>
</dbReference>
<dbReference type="InterPro" id="IPR015421">
    <property type="entry name" value="PyrdxlP-dep_Trfase_major"/>
</dbReference>
<keyword evidence="4" id="KW-0032">Aminotransferase</keyword>
<protein>
    <submittedName>
        <fullName evidence="4">LegC family aminotransferase</fullName>
    </submittedName>
</protein>
<dbReference type="SUPFAM" id="SSF53383">
    <property type="entry name" value="PLP-dependent transferases"/>
    <property type="match status" value="1"/>
</dbReference>
<evidence type="ECO:0000256" key="2">
    <source>
        <dbReference type="PIRSR" id="PIRSR000390-2"/>
    </source>
</evidence>
<dbReference type="Gene3D" id="3.40.640.10">
    <property type="entry name" value="Type I PLP-dependent aspartate aminotransferase-like (Major domain)"/>
    <property type="match status" value="1"/>
</dbReference>
<dbReference type="InterPro" id="IPR015422">
    <property type="entry name" value="PyrdxlP-dep_Trfase_small"/>
</dbReference>
<dbReference type="PANTHER" id="PTHR30244:SF30">
    <property type="entry name" value="BLR5990 PROTEIN"/>
    <property type="match status" value="1"/>
</dbReference>
<feature type="modified residue" description="N6-(pyridoxal phosphate)lysine" evidence="2">
    <location>
        <position position="208"/>
    </location>
</feature>
<dbReference type="InterPro" id="IPR000653">
    <property type="entry name" value="DegT/StrS_aminotransferase"/>
</dbReference>
<keyword evidence="4" id="KW-0808">Transferase</keyword>
<comment type="similarity">
    <text evidence="3">Belongs to the DegT/DnrJ/EryC1 family.</text>
</comment>
<evidence type="ECO:0000313" key="4">
    <source>
        <dbReference type="EMBL" id="QQA02132.1"/>
    </source>
</evidence>
<name>A0A7T3RFJ1_9SPIR</name>
<dbReference type="PIRSF" id="PIRSF000390">
    <property type="entry name" value="PLP_StrS"/>
    <property type="match status" value="1"/>
</dbReference>
<organism evidence="4 5">
    <name type="scientific">Treponema peruense</name>
    <dbReference type="NCBI Taxonomy" id="2787628"/>
    <lineage>
        <taxon>Bacteria</taxon>
        <taxon>Pseudomonadati</taxon>
        <taxon>Spirochaetota</taxon>
        <taxon>Spirochaetia</taxon>
        <taxon>Spirochaetales</taxon>
        <taxon>Treponemataceae</taxon>
        <taxon>Treponema</taxon>
    </lineage>
</organism>